<reference evidence="7" key="1">
    <citation type="submission" date="2019-11" db="EMBL/GenBank/DDBJ databases">
        <title>Microbial mats filling the niche in hypersaline microbial mats.</title>
        <authorList>
            <person name="Wong H.L."/>
            <person name="Macleod F.I."/>
            <person name="White R.A. III"/>
            <person name="Burns B.P."/>
        </authorList>
    </citation>
    <scope>NUCLEOTIDE SEQUENCE</scope>
    <source>
        <strain evidence="7">Rbin_158</strain>
    </source>
</reference>
<protein>
    <submittedName>
        <fullName evidence="7">Oxidoreductase</fullName>
    </submittedName>
</protein>
<dbReference type="InterPro" id="IPR017938">
    <property type="entry name" value="Riboflavin_synthase-like_b-brl"/>
</dbReference>
<dbReference type="InterPro" id="IPR001433">
    <property type="entry name" value="OxRdtase_FAD/NAD-bd"/>
</dbReference>
<dbReference type="InterPro" id="IPR013130">
    <property type="entry name" value="Fe3_Rdtase_TM_dom"/>
</dbReference>
<evidence type="ECO:0000313" key="7">
    <source>
        <dbReference type="EMBL" id="MBD3323983.1"/>
    </source>
</evidence>
<proteinExistence type="predicted"/>
<evidence type="ECO:0000256" key="3">
    <source>
        <dbReference type="ARBA" id="ARBA00022989"/>
    </source>
</evidence>
<feature type="transmembrane region" description="Helical" evidence="5">
    <location>
        <begin position="5"/>
        <end position="25"/>
    </location>
</feature>
<dbReference type="Pfam" id="PF01794">
    <property type="entry name" value="Ferric_reduct"/>
    <property type="match status" value="1"/>
</dbReference>
<organism evidence="7 8">
    <name type="scientific">candidate division KSB3 bacterium</name>
    <dbReference type="NCBI Taxonomy" id="2044937"/>
    <lineage>
        <taxon>Bacteria</taxon>
        <taxon>candidate division KSB3</taxon>
    </lineage>
</organism>
<feature type="transmembrane region" description="Helical" evidence="5">
    <location>
        <begin position="77"/>
        <end position="96"/>
    </location>
</feature>
<dbReference type="GO" id="GO:0016020">
    <property type="term" value="C:membrane"/>
    <property type="evidence" value="ECO:0007669"/>
    <property type="project" value="UniProtKB-SubCell"/>
</dbReference>
<comment type="caution">
    <text evidence="7">The sequence shown here is derived from an EMBL/GenBank/DDBJ whole genome shotgun (WGS) entry which is preliminary data.</text>
</comment>
<dbReference type="InterPro" id="IPR039261">
    <property type="entry name" value="FNR_nucleotide-bd"/>
</dbReference>
<dbReference type="Gene3D" id="3.40.50.80">
    <property type="entry name" value="Nucleotide-binding domain of ferredoxin-NADP reductase (FNR) module"/>
    <property type="match status" value="1"/>
</dbReference>
<evidence type="ECO:0000256" key="1">
    <source>
        <dbReference type="ARBA" id="ARBA00004141"/>
    </source>
</evidence>
<comment type="subcellular location">
    <subcellularLocation>
        <location evidence="1">Membrane</location>
        <topology evidence="1">Multi-pass membrane protein</topology>
    </subcellularLocation>
</comment>
<evidence type="ECO:0000256" key="2">
    <source>
        <dbReference type="ARBA" id="ARBA00022692"/>
    </source>
</evidence>
<dbReference type="Proteomes" id="UP000649604">
    <property type="component" value="Unassembled WGS sequence"/>
</dbReference>
<dbReference type="Gene3D" id="2.40.30.10">
    <property type="entry name" value="Translation factors"/>
    <property type="match status" value="1"/>
</dbReference>
<dbReference type="SUPFAM" id="SSF63380">
    <property type="entry name" value="Riboflavin synthase domain-like"/>
    <property type="match status" value="1"/>
</dbReference>
<gene>
    <name evidence="7" type="ORF">GF339_05325</name>
</gene>
<dbReference type="InterPro" id="IPR017927">
    <property type="entry name" value="FAD-bd_FR_type"/>
</dbReference>
<feature type="transmembrane region" description="Helical" evidence="5">
    <location>
        <begin position="144"/>
        <end position="163"/>
    </location>
</feature>
<feature type="non-terminal residue" evidence="7">
    <location>
        <position position="404"/>
    </location>
</feature>
<dbReference type="PANTHER" id="PTHR47354:SF5">
    <property type="entry name" value="PROTEIN RFBI"/>
    <property type="match status" value="1"/>
</dbReference>
<feature type="transmembrane region" description="Helical" evidence="5">
    <location>
        <begin position="37"/>
        <end position="56"/>
    </location>
</feature>
<dbReference type="Pfam" id="PF00175">
    <property type="entry name" value="NAD_binding_1"/>
    <property type="match status" value="1"/>
</dbReference>
<keyword evidence="2 5" id="KW-0812">Transmembrane</keyword>
<feature type="domain" description="FAD-binding FR-type" evidence="6">
    <location>
        <begin position="199"/>
        <end position="302"/>
    </location>
</feature>
<sequence>MWKGALRIGIYLVVVLMPLGFVATFRFDSYYSMTYEVGRNFALIGFMMLCLQFIMAARFPWITRPFGLDIVIRYHKYMALGAALLLVAHPVLFAIGDKGWAWLISLDVAWYIWGGKIALGLLLVAVILSVFHRVFHLTFEKWRLSHDILQPTVLVVAFIHIWVVGDAVQSLTMKIFLGTMFGLALIAFSYQRLLRPVLLKRRAYRVIDVQKNTSDVWTITLAPPQGEHRYAYLPGQFQFLTLHRRQDLPVEEHHWTISSSPTEKEYVCSTIKELGDFTATIGQTQLGDTATVHAPFGRFSYVLHPEERDIVFVIGGIGITPAISMLRHMRDTHSQIPVVLLYGNKRREDILFYDELADMEHQGIPPLTVVHVLENPDQSWNGETGLIDREKIERLCQENLHDKA</sequence>
<evidence type="ECO:0000313" key="8">
    <source>
        <dbReference type="Proteomes" id="UP000649604"/>
    </source>
</evidence>
<dbReference type="PROSITE" id="PS51384">
    <property type="entry name" value="FAD_FR"/>
    <property type="match status" value="1"/>
</dbReference>
<keyword evidence="3 5" id="KW-1133">Transmembrane helix</keyword>
<accession>A0A9D5Q559</accession>
<name>A0A9D5Q559_9BACT</name>
<evidence type="ECO:0000256" key="5">
    <source>
        <dbReference type="SAM" id="Phobius"/>
    </source>
</evidence>
<keyword evidence="4 5" id="KW-0472">Membrane</keyword>
<dbReference type="SUPFAM" id="SSF52343">
    <property type="entry name" value="Ferredoxin reductase-like, C-terminal NADP-linked domain"/>
    <property type="match status" value="1"/>
</dbReference>
<dbReference type="PANTHER" id="PTHR47354">
    <property type="entry name" value="NADH OXIDOREDUCTASE HCR"/>
    <property type="match status" value="1"/>
</dbReference>
<dbReference type="InterPro" id="IPR050415">
    <property type="entry name" value="MRET"/>
</dbReference>
<dbReference type="GO" id="GO:0016491">
    <property type="term" value="F:oxidoreductase activity"/>
    <property type="evidence" value="ECO:0007669"/>
    <property type="project" value="InterPro"/>
</dbReference>
<evidence type="ECO:0000256" key="4">
    <source>
        <dbReference type="ARBA" id="ARBA00023136"/>
    </source>
</evidence>
<dbReference type="AlphaFoldDB" id="A0A9D5Q559"/>
<dbReference type="EMBL" id="WJJP01000169">
    <property type="protein sequence ID" value="MBD3323983.1"/>
    <property type="molecule type" value="Genomic_DNA"/>
</dbReference>
<dbReference type="PRINTS" id="PR00406">
    <property type="entry name" value="CYTB5RDTASE"/>
</dbReference>
<evidence type="ECO:0000259" key="6">
    <source>
        <dbReference type="PROSITE" id="PS51384"/>
    </source>
</evidence>
<feature type="transmembrane region" description="Helical" evidence="5">
    <location>
        <begin position="175"/>
        <end position="194"/>
    </location>
</feature>
<feature type="transmembrane region" description="Helical" evidence="5">
    <location>
        <begin position="108"/>
        <end position="132"/>
    </location>
</feature>